<dbReference type="EMBL" id="JACBKZ010000012">
    <property type="protein sequence ID" value="KAF5937582.1"/>
    <property type="molecule type" value="Genomic_DNA"/>
</dbReference>
<name>A0A7J7G9Z0_CAMSI</name>
<organism evidence="8 9">
    <name type="scientific">Camellia sinensis</name>
    <name type="common">Tea plant</name>
    <name type="synonym">Thea sinensis</name>
    <dbReference type="NCBI Taxonomy" id="4442"/>
    <lineage>
        <taxon>Eukaryota</taxon>
        <taxon>Viridiplantae</taxon>
        <taxon>Streptophyta</taxon>
        <taxon>Embryophyta</taxon>
        <taxon>Tracheophyta</taxon>
        <taxon>Spermatophyta</taxon>
        <taxon>Magnoliopsida</taxon>
        <taxon>eudicotyledons</taxon>
        <taxon>Gunneridae</taxon>
        <taxon>Pentapetalae</taxon>
        <taxon>asterids</taxon>
        <taxon>Ericales</taxon>
        <taxon>Theaceae</taxon>
        <taxon>Camellia</taxon>
    </lineage>
</organism>
<feature type="domain" description="MBD" evidence="7">
    <location>
        <begin position="27"/>
        <end position="97"/>
    </location>
</feature>
<dbReference type="InterPro" id="IPR016177">
    <property type="entry name" value="DNA-bd_dom_sf"/>
</dbReference>
<evidence type="ECO:0000313" key="9">
    <source>
        <dbReference type="Proteomes" id="UP000593564"/>
    </source>
</evidence>
<evidence type="ECO:0000259" key="7">
    <source>
        <dbReference type="PROSITE" id="PS50982"/>
    </source>
</evidence>
<feature type="compositionally biased region" description="Basic and acidic residues" evidence="6">
    <location>
        <begin position="145"/>
        <end position="175"/>
    </location>
</feature>
<keyword evidence="3" id="KW-0238">DNA-binding</keyword>
<evidence type="ECO:0000256" key="6">
    <source>
        <dbReference type="SAM" id="MobiDB-lite"/>
    </source>
</evidence>
<comment type="caution">
    <text evidence="8">The sequence shown here is derived from an EMBL/GenBank/DDBJ whole genome shotgun (WGS) entry which is preliminary data.</text>
</comment>
<dbReference type="GO" id="GO:0005634">
    <property type="term" value="C:nucleus"/>
    <property type="evidence" value="ECO:0007669"/>
    <property type="project" value="UniProtKB-SubCell"/>
</dbReference>
<dbReference type="GO" id="GO:0003677">
    <property type="term" value="F:DNA binding"/>
    <property type="evidence" value="ECO:0007669"/>
    <property type="project" value="UniProtKB-KW"/>
</dbReference>
<comment type="subcellular location">
    <subcellularLocation>
        <location evidence="1">Nucleus</location>
    </subcellularLocation>
</comment>
<keyword evidence="9" id="KW-1185">Reference proteome</keyword>
<dbReference type="Pfam" id="PF01429">
    <property type="entry name" value="MBD"/>
    <property type="match status" value="1"/>
</dbReference>
<dbReference type="PANTHER" id="PTHR33729:SF6">
    <property type="entry name" value="METHYL-CPG-BINDING DOMAIN-CONTAINING PROTEIN 11"/>
    <property type="match status" value="1"/>
</dbReference>
<dbReference type="InterPro" id="IPR001739">
    <property type="entry name" value="Methyl_CpG_DNA-bd"/>
</dbReference>
<feature type="compositionally biased region" description="Basic and acidic residues" evidence="6">
    <location>
        <begin position="1"/>
        <end position="16"/>
    </location>
</feature>
<evidence type="ECO:0000256" key="3">
    <source>
        <dbReference type="ARBA" id="ARBA00023125"/>
    </source>
</evidence>
<dbReference type="Proteomes" id="UP000593564">
    <property type="component" value="Unassembled WGS sequence"/>
</dbReference>
<dbReference type="PANTHER" id="PTHR33729">
    <property type="entry name" value="METHYL-CPG BINDING DOMAIN CONTAINING PROTEIN, EXPRESSED"/>
    <property type="match status" value="1"/>
</dbReference>
<keyword evidence="5" id="KW-0539">Nucleus</keyword>
<dbReference type="Gene3D" id="3.30.890.10">
    <property type="entry name" value="Methyl-cpg-binding Protein 2, Chain A"/>
    <property type="match status" value="1"/>
</dbReference>
<reference evidence="9" key="1">
    <citation type="journal article" date="2020" name="Nat. Commun.">
        <title>Genome assembly of wild tea tree DASZ reveals pedigree and selection history of tea varieties.</title>
        <authorList>
            <person name="Zhang W."/>
            <person name="Zhang Y."/>
            <person name="Qiu H."/>
            <person name="Guo Y."/>
            <person name="Wan H."/>
            <person name="Zhang X."/>
            <person name="Scossa F."/>
            <person name="Alseekh S."/>
            <person name="Zhang Q."/>
            <person name="Wang P."/>
            <person name="Xu L."/>
            <person name="Schmidt M.H."/>
            <person name="Jia X."/>
            <person name="Li D."/>
            <person name="Zhu A."/>
            <person name="Guo F."/>
            <person name="Chen W."/>
            <person name="Ni D."/>
            <person name="Usadel B."/>
            <person name="Fernie A.R."/>
            <person name="Wen W."/>
        </authorList>
    </citation>
    <scope>NUCLEOTIDE SEQUENCE [LARGE SCALE GENOMIC DNA]</scope>
    <source>
        <strain evidence="9">cv. G240</strain>
    </source>
</reference>
<evidence type="ECO:0000256" key="5">
    <source>
        <dbReference type="ARBA" id="ARBA00023242"/>
    </source>
</evidence>
<dbReference type="AlphaFoldDB" id="A0A7J7G9Z0"/>
<reference evidence="8 9" key="2">
    <citation type="submission" date="2020-07" db="EMBL/GenBank/DDBJ databases">
        <title>Genome assembly of wild tea tree DASZ reveals pedigree and selection history of tea varieties.</title>
        <authorList>
            <person name="Zhang W."/>
        </authorList>
    </citation>
    <scope>NUCLEOTIDE SEQUENCE [LARGE SCALE GENOMIC DNA]</scope>
    <source>
        <strain evidence="9">cv. G240</strain>
        <tissue evidence="8">Leaf</tissue>
    </source>
</reference>
<feature type="compositionally biased region" description="Basic and acidic residues" evidence="6">
    <location>
        <begin position="192"/>
        <end position="223"/>
    </location>
</feature>
<gene>
    <name evidence="8" type="ORF">HYC85_025088</name>
</gene>
<proteinExistence type="predicted"/>
<feature type="compositionally biased region" description="Basic and acidic residues" evidence="6">
    <location>
        <begin position="257"/>
        <end position="275"/>
    </location>
</feature>
<evidence type="ECO:0000256" key="2">
    <source>
        <dbReference type="ARBA" id="ARBA00023015"/>
    </source>
</evidence>
<evidence type="ECO:0000256" key="4">
    <source>
        <dbReference type="ARBA" id="ARBA00023163"/>
    </source>
</evidence>
<sequence length="332" mass="36847">MASIEAEKEQTMEMESHNPTNEEDATRDDVVSVDLPAPQGWKKKFTPKKGGTPRRNEIMFISPTGAEIKNKKQLDQYLKSHPGGPSASEFDWGTGDTPRRSARIGEKSKAIDTPESEPTKKVQKKSSSKKGEKEKDDIDEDGETAEEKEVTEEEIKKSANMELKDVMEDVGDHSKGVAVATESEMEDVETAAVDKDNMEDSEQKNKVEIDETSKEKPESDDVGNKSLLMSDLELAGTEALSQPPVPNETVPPQQDAKIVKEEQHNKETPTEKLDKVEEDESDKNDMKDPEVGKAVENHSMSCEEAPHEPKAPQFGYLIDNDRSVFVSSSLVM</sequence>
<evidence type="ECO:0000313" key="8">
    <source>
        <dbReference type="EMBL" id="KAF5937582.1"/>
    </source>
</evidence>
<feature type="compositionally biased region" description="Basic and acidic residues" evidence="6">
    <location>
        <begin position="97"/>
        <end position="120"/>
    </location>
</feature>
<dbReference type="SUPFAM" id="SSF54171">
    <property type="entry name" value="DNA-binding domain"/>
    <property type="match status" value="1"/>
</dbReference>
<dbReference type="InterPro" id="IPR039622">
    <property type="entry name" value="MBD10/11"/>
</dbReference>
<protein>
    <recommendedName>
        <fullName evidence="7">MBD domain-containing protein</fullName>
    </recommendedName>
</protein>
<evidence type="ECO:0000256" key="1">
    <source>
        <dbReference type="ARBA" id="ARBA00004123"/>
    </source>
</evidence>
<dbReference type="PROSITE" id="PS50982">
    <property type="entry name" value="MBD"/>
    <property type="match status" value="1"/>
</dbReference>
<keyword evidence="4" id="KW-0804">Transcription</keyword>
<dbReference type="CDD" id="cd01396">
    <property type="entry name" value="MeCP2_MBD"/>
    <property type="match status" value="1"/>
</dbReference>
<keyword evidence="2" id="KW-0805">Transcription regulation</keyword>
<feature type="region of interest" description="Disordered" evidence="6">
    <location>
        <begin position="1"/>
        <end position="290"/>
    </location>
</feature>
<accession>A0A7J7G9Z0</accession>